<keyword evidence="3" id="KW-1003">Cell membrane</keyword>
<dbReference type="InterPro" id="IPR018076">
    <property type="entry name" value="T2SS_GspF_dom"/>
</dbReference>
<evidence type="ECO:0000256" key="3">
    <source>
        <dbReference type="ARBA" id="ARBA00022475"/>
    </source>
</evidence>
<dbReference type="RefSeq" id="WP_121011943.1">
    <property type="nucleotide sequence ID" value="NZ_RCCJ01000001.1"/>
</dbReference>
<dbReference type="GO" id="GO:0005886">
    <property type="term" value="C:plasma membrane"/>
    <property type="evidence" value="ECO:0007669"/>
    <property type="project" value="UniProtKB-SubCell"/>
</dbReference>
<evidence type="ECO:0000256" key="4">
    <source>
        <dbReference type="ARBA" id="ARBA00022692"/>
    </source>
</evidence>
<dbReference type="Gene3D" id="1.20.81.30">
    <property type="entry name" value="Type II secretion system (T2SS), domain F"/>
    <property type="match status" value="2"/>
</dbReference>
<proteinExistence type="inferred from homology"/>
<feature type="transmembrane region" description="Helical" evidence="7">
    <location>
        <begin position="246"/>
        <end position="267"/>
    </location>
</feature>
<gene>
    <name evidence="9" type="ORF">BCF55_1394</name>
</gene>
<evidence type="ECO:0000256" key="5">
    <source>
        <dbReference type="ARBA" id="ARBA00022989"/>
    </source>
</evidence>
<feature type="transmembrane region" description="Helical" evidence="7">
    <location>
        <begin position="209"/>
        <end position="234"/>
    </location>
</feature>
<sequence length="397" mass="44253">MAEYIYEGIKEGKRIKGKVEASTRREALSRLKGEGVLPTSVEPVSQKTPLWKREFHLGKPSEEELSFILLQLSILIESGIPLSKALELVSSQTNDSRITSALLDIKSSVERGENLSSAFRKSGIFPEFLSEMLTAAETGENLEKVFEVAGKHLETVAEMKSRIVSAITYPSVVIGFSIFALFIAIKFVVPRIAKVLEGFGKELPLVTKVVILFSDLLTYVLYLSPLILLGFLYREKLIGKGRIDRLVLKVPVVGRVGFYFNLSRFAYTLYMTLLSSVPITNAFRIATGSVSNTYIRSRLEVLSQEIDRGQSLSWVLKKTGLFPPLFINLVETGESSGELERMLRLVSELYQKEALRLINLWVRLIEPISILLIGVIVGVIVVSVLLPLTEITSGIKR</sequence>
<feature type="domain" description="Type II secretion system protein GspF" evidence="8">
    <location>
        <begin position="69"/>
        <end position="190"/>
    </location>
</feature>
<keyword evidence="10" id="KW-1185">Reference proteome</keyword>
<protein>
    <submittedName>
        <fullName evidence="9">Type IV pilus assembly protein PilC</fullName>
    </submittedName>
</protein>
<dbReference type="PANTHER" id="PTHR30012:SF0">
    <property type="entry name" value="TYPE II SECRETION SYSTEM PROTEIN F-RELATED"/>
    <property type="match status" value="1"/>
</dbReference>
<feature type="transmembrane region" description="Helical" evidence="7">
    <location>
        <begin position="167"/>
        <end position="189"/>
    </location>
</feature>
<accession>A0A497XVC5</accession>
<evidence type="ECO:0000256" key="2">
    <source>
        <dbReference type="ARBA" id="ARBA00005745"/>
    </source>
</evidence>
<evidence type="ECO:0000259" key="8">
    <source>
        <dbReference type="Pfam" id="PF00482"/>
    </source>
</evidence>
<dbReference type="PANTHER" id="PTHR30012">
    <property type="entry name" value="GENERAL SECRETION PATHWAY PROTEIN"/>
    <property type="match status" value="1"/>
</dbReference>
<reference evidence="9 10" key="1">
    <citation type="submission" date="2018-10" db="EMBL/GenBank/DDBJ databases">
        <title>Genomic Encyclopedia of Archaeal and Bacterial Type Strains, Phase II (KMG-II): from individual species to whole genera.</title>
        <authorList>
            <person name="Goeker M."/>
        </authorList>
    </citation>
    <scope>NUCLEOTIDE SEQUENCE [LARGE SCALE GENOMIC DNA]</scope>
    <source>
        <strain evidence="9 10">DSM 16510</strain>
    </source>
</reference>
<keyword evidence="4 7" id="KW-0812">Transmembrane</keyword>
<evidence type="ECO:0000256" key="6">
    <source>
        <dbReference type="ARBA" id="ARBA00023136"/>
    </source>
</evidence>
<comment type="subcellular location">
    <subcellularLocation>
        <location evidence="1">Cell membrane</location>
        <topology evidence="1">Multi-pass membrane protein</topology>
    </subcellularLocation>
</comment>
<dbReference type="PRINTS" id="PR00812">
    <property type="entry name" value="BCTERIALGSPF"/>
</dbReference>
<dbReference type="Pfam" id="PF00482">
    <property type="entry name" value="T2SSF"/>
    <property type="match status" value="2"/>
</dbReference>
<name>A0A497XVC5_9AQUI</name>
<keyword evidence="5 7" id="KW-1133">Transmembrane helix</keyword>
<dbReference type="AlphaFoldDB" id="A0A497XVC5"/>
<evidence type="ECO:0000256" key="7">
    <source>
        <dbReference type="SAM" id="Phobius"/>
    </source>
</evidence>
<comment type="caution">
    <text evidence="9">The sequence shown here is derived from an EMBL/GenBank/DDBJ whole genome shotgun (WGS) entry which is preliminary data.</text>
</comment>
<keyword evidence="6 7" id="KW-0472">Membrane</keyword>
<evidence type="ECO:0000313" key="9">
    <source>
        <dbReference type="EMBL" id="RLJ71102.1"/>
    </source>
</evidence>
<organism evidence="9 10">
    <name type="scientific">Hydrogenivirga caldilitoris</name>
    <dbReference type="NCBI Taxonomy" id="246264"/>
    <lineage>
        <taxon>Bacteria</taxon>
        <taxon>Pseudomonadati</taxon>
        <taxon>Aquificota</taxon>
        <taxon>Aquificia</taxon>
        <taxon>Aquificales</taxon>
        <taxon>Aquificaceae</taxon>
        <taxon>Hydrogenivirga</taxon>
    </lineage>
</organism>
<dbReference type="OrthoDB" id="9874at2"/>
<comment type="similarity">
    <text evidence="2">Belongs to the GSP F family.</text>
</comment>
<dbReference type="InterPro" id="IPR042094">
    <property type="entry name" value="T2SS_GspF_sf"/>
</dbReference>
<evidence type="ECO:0000256" key="1">
    <source>
        <dbReference type="ARBA" id="ARBA00004651"/>
    </source>
</evidence>
<dbReference type="InterPro" id="IPR003004">
    <property type="entry name" value="GspF/PilC"/>
</dbReference>
<dbReference type="Proteomes" id="UP000267841">
    <property type="component" value="Unassembled WGS sequence"/>
</dbReference>
<feature type="transmembrane region" description="Helical" evidence="7">
    <location>
        <begin position="368"/>
        <end position="388"/>
    </location>
</feature>
<feature type="domain" description="Type II secretion system protein GspF" evidence="8">
    <location>
        <begin position="265"/>
        <end position="387"/>
    </location>
</feature>
<dbReference type="EMBL" id="RCCJ01000001">
    <property type="protein sequence ID" value="RLJ71102.1"/>
    <property type="molecule type" value="Genomic_DNA"/>
</dbReference>
<evidence type="ECO:0000313" key="10">
    <source>
        <dbReference type="Proteomes" id="UP000267841"/>
    </source>
</evidence>